<dbReference type="InterPro" id="IPR015813">
    <property type="entry name" value="Pyrv/PenolPyrv_kinase-like_dom"/>
</dbReference>
<evidence type="ECO:0000256" key="1">
    <source>
        <dbReference type="ARBA" id="ARBA00005568"/>
    </source>
</evidence>
<dbReference type="Pfam" id="PF03328">
    <property type="entry name" value="HpcH_HpaI"/>
    <property type="match status" value="1"/>
</dbReference>
<protein>
    <submittedName>
        <fullName evidence="5">4-hydroxy-2-oxoheptanedioate aldolase</fullName>
    </submittedName>
</protein>
<organism evidence="5 6">
    <name type="scientific">Actinocorallia herbida</name>
    <dbReference type="NCBI Taxonomy" id="58109"/>
    <lineage>
        <taxon>Bacteria</taxon>
        <taxon>Bacillati</taxon>
        <taxon>Actinomycetota</taxon>
        <taxon>Actinomycetes</taxon>
        <taxon>Streptosporangiales</taxon>
        <taxon>Thermomonosporaceae</taxon>
        <taxon>Actinocorallia</taxon>
    </lineage>
</organism>
<comment type="caution">
    <text evidence="5">The sequence shown here is derived from an EMBL/GenBank/DDBJ whole genome shotgun (WGS) entry which is preliminary data.</text>
</comment>
<evidence type="ECO:0000256" key="3">
    <source>
        <dbReference type="ARBA" id="ARBA00023239"/>
    </source>
</evidence>
<dbReference type="SUPFAM" id="SSF51621">
    <property type="entry name" value="Phosphoenolpyruvate/pyruvate domain"/>
    <property type="match status" value="1"/>
</dbReference>
<dbReference type="EMBL" id="RJKE01000001">
    <property type="protein sequence ID" value="ROO85656.1"/>
    <property type="molecule type" value="Genomic_DNA"/>
</dbReference>
<dbReference type="PANTHER" id="PTHR30502:SF0">
    <property type="entry name" value="PHOSPHOENOLPYRUVATE CARBOXYLASE FAMILY PROTEIN"/>
    <property type="match status" value="1"/>
</dbReference>
<proteinExistence type="inferred from homology"/>
<feature type="domain" description="HpcH/HpaI aldolase/citrate lyase" evidence="4">
    <location>
        <begin position="24"/>
        <end position="213"/>
    </location>
</feature>
<dbReference type="GO" id="GO:0016832">
    <property type="term" value="F:aldehyde-lyase activity"/>
    <property type="evidence" value="ECO:0007669"/>
    <property type="project" value="TreeGrafter"/>
</dbReference>
<dbReference type="InterPro" id="IPR050251">
    <property type="entry name" value="HpcH-HpaI_aldolase"/>
</dbReference>
<comment type="similarity">
    <text evidence="1">Belongs to the HpcH/HpaI aldolase family.</text>
</comment>
<dbReference type="GO" id="GO:0046872">
    <property type="term" value="F:metal ion binding"/>
    <property type="evidence" value="ECO:0007669"/>
    <property type="project" value="UniProtKB-KW"/>
</dbReference>
<dbReference type="InterPro" id="IPR040442">
    <property type="entry name" value="Pyrv_kinase-like_dom_sf"/>
</dbReference>
<keyword evidence="6" id="KW-1185">Reference proteome</keyword>
<evidence type="ECO:0000313" key="5">
    <source>
        <dbReference type="EMBL" id="ROO85656.1"/>
    </source>
</evidence>
<dbReference type="InterPro" id="IPR005000">
    <property type="entry name" value="Aldolase/citrate-lyase_domain"/>
</dbReference>
<evidence type="ECO:0000259" key="4">
    <source>
        <dbReference type="Pfam" id="PF03328"/>
    </source>
</evidence>
<name>A0A3N1CWK5_9ACTN</name>
<dbReference type="RefSeq" id="WP_123665140.1">
    <property type="nucleotide sequence ID" value="NZ_RJKE01000001.1"/>
</dbReference>
<dbReference type="OrthoDB" id="86160at2"/>
<dbReference type="PANTHER" id="PTHR30502">
    <property type="entry name" value="2-KETO-3-DEOXY-L-RHAMNONATE ALDOLASE"/>
    <property type="match status" value="1"/>
</dbReference>
<dbReference type="Proteomes" id="UP000272400">
    <property type="component" value="Unassembled WGS sequence"/>
</dbReference>
<evidence type="ECO:0000256" key="2">
    <source>
        <dbReference type="ARBA" id="ARBA00022723"/>
    </source>
</evidence>
<evidence type="ECO:0000313" key="6">
    <source>
        <dbReference type="Proteomes" id="UP000272400"/>
    </source>
</evidence>
<dbReference type="AlphaFoldDB" id="A0A3N1CWK5"/>
<accession>A0A3N1CWK5</accession>
<reference evidence="5 6" key="1">
    <citation type="submission" date="2018-11" db="EMBL/GenBank/DDBJ databases">
        <title>Sequencing the genomes of 1000 actinobacteria strains.</title>
        <authorList>
            <person name="Klenk H.-P."/>
        </authorList>
    </citation>
    <scope>NUCLEOTIDE SEQUENCE [LARGE SCALE GENOMIC DNA]</scope>
    <source>
        <strain evidence="5 6">DSM 44254</strain>
    </source>
</reference>
<gene>
    <name evidence="5" type="ORF">EDD29_3202</name>
</gene>
<dbReference type="Gene3D" id="3.20.20.60">
    <property type="entry name" value="Phosphoenolpyruvate-binding domains"/>
    <property type="match status" value="1"/>
</dbReference>
<sequence length="258" mass="27169">MSKNRARSTFDAVTAEGRRPVGGFVMSSDPNTTLIYGAAGCDFVVIDREHGIIDLASLIGHLRSAEAGGIVPIVRVLENNPALIQQALDSGAQGVLVPKVGTADQARRAVAASRYQAGGRGMCPVVAGTGFSGEDWATFSKETNDNVILMPLIETWQGVENIAEIAAVEGVDHIFFGLADLSQDLGIDMLADADRLIEIWRHVASVAHAAGVRIGAPLGYGFDPEADFGTLDADLSSLRTATARSLAAFRDAEAPLPR</sequence>
<dbReference type="GO" id="GO:0005737">
    <property type="term" value="C:cytoplasm"/>
    <property type="evidence" value="ECO:0007669"/>
    <property type="project" value="TreeGrafter"/>
</dbReference>
<keyword evidence="3" id="KW-0456">Lyase</keyword>
<keyword evidence="2" id="KW-0479">Metal-binding</keyword>